<dbReference type="GO" id="GO:0051536">
    <property type="term" value="F:iron-sulfur cluster binding"/>
    <property type="evidence" value="ECO:0007669"/>
    <property type="project" value="InterPro"/>
</dbReference>
<keyword evidence="2" id="KW-1185">Reference proteome</keyword>
<dbReference type="AlphaFoldDB" id="A0A845ADC1"/>
<dbReference type="GO" id="GO:0005506">
    <property type="term" value="F:iron ion binding"/>
    <property type="evidence" value="ECO:0007669"/>
    <property type="project" value="InterPro"/>
</dbReference>
<organism evidence="1 2">
    <name type="scientific">Qipengyuania algicida</name>
    <dbReference type="NCBI Taxonomy" id="1836209"/>
    <lineage>
        <taxon>Bacteria</taxon>
        <taxon>Pseudomonadati</taxon>
        <taxon>Pseudomonadota</taxon>
        <taxon>Alphaproteobacteria</taxon>
        <taxon>Sphingomonadales</taxon>
        <taxon>Erythrobacteraceae</taxon>
        <taxon>Qipengyuania</taxon>
    </lineage>
</organism>
<sequence>MVLYTPAILALSVELAGFPLDRTFENTGSARSRLCGSTIQLGCNLDSGGRIQAVGAKVSACAIGQASAALFLRSAVGRDRATVETTYSQLAAWLTDEAPSPDWPDITKLDAARAFPARHPVILLPWMAALDALSLDAHAG</sequence>
<comment type="caution">
    <text evidence="1">The sequence shown here is derived from an EMBL/GenBank/DDBJ whole genome shotgun (WGS) entry which is preliminary data.</text>
</comment>
<protein>
    <submittedName>
        <fullName evidence="1">Iron-sulfur cluster assembly scaffold protein</fullName>
    </submittedName>
</protein>
<name>A0A845ADC1_9SPHN</name>
<dbReference type="Gene3D" id="3.90.1010.10">
    <property type="match status" value="1"/>
</dbReference>
<dbReference type="RefSeq" id="WP_160752758.1">
    <property type="nucleotide sequence ID" value="NZ_WTYA01000004.1"/>
</dbReference>
<dbReference type="SUPFAM" id="SSF82649">
    <property type="entry name" value="SufE/NifU"/>
    <property type="match status" value="1"/>
</dbReference>
<dbReference type="Proteomes" id="UP000439780">
    <property type="component" value="Unassembled WGS sequence"/>
</dbReference>
<accession>A0A845ADC1</accession>
<dbReference type="GO" id="GO:0016226">
    <property type="term" value="P:iron-sulfur cluster assembly"/>
    <property type="evidence" value="ECO:0007669"/>
    <property type="project" value="InterPro"/>
</dbReference>
<proteinExistence type="predicted"/>
<dbReference type="InterPro" id="IPR002871">
    <property type="entry name" value="NIF_FeS_clus_asmbl_NifU_N"/>
</dbReference>
<reference evidence="1 2" key="1">
    <citation type="submission" date="2019-12" db="EMBL/GenBank/DDBJ databases">
        <title>Genomic-based taxomic classification of the family Erythrobacteraceae.</title>
        <authorList>
            <person name="Xu L."/>
        </authorList>
    </citation>
    <scope>NUCLEOTIDE SEQUENCE [LARGE SCALE GENOMIC DNA]</scope>
    <source>
        <strain evidence="1 2">KEMB 9005-328</strain>
    </source>
</reference>
<evidence type="ECO:0000313" key="2">
    <source>
        <dbReference type="Proteomes" id="UP000439780"/>
    </source>
</evidence>
<dbReference type="EMBL" id="WTYA01000004">
    <property type="protein sequence ID" value="MXP28452.1"/>
    <property type="molecule type" value="Genomic_DNA"/>
</dbReference>
<gene>
    <name evidence="1" type="ORF">GRI58_06400</name>
</gene>
<dbReference type="OrthoDB" id="7857113at2"/>
<dbReference type="CDD" id="cd06664">
    <property type="entry name" value="IscU_like"/>
    <property type="match status" value="1"/>
</dbReference>
<evidence type="ECO:0000313" key="1">
    <source>
        <dbReference type="EMBL" id="MXP28452.1"/>
    </source>
</evidence>